<evidence type="ECO:0000256" key="5">
    <source>
        <dbReference type="ARBA" id="ARBA00023163"/>
    </source>
</evidence>
<dbReference type="CDD" id="cd00167">
    <property type="entry name" value="SANT"/>
    <property type="match status" value="2"/>
</dbReference>
<comment type="subcellular location">
    <subcellularLocation>
        <location evidence="1">Nucleus</location>
    </subcellularLocation>
</comment>
<evidence type="ECO:0000256" key="2">
    <source>
        <dbReference type="ARBA" id="ARBA00022737"/>
    </source>
</evidence>
<comment type="caution">
    <text evidence="9">The sequence shown here is derived from an EMBL/GenBank/DDBJ whole genome shotgun (WGS) entry which is preliminary data.</text>
</comment>
<keyword evidence="2" id="KW-0677">Repeat</keyword>
<feature type="domain" description="HTH myb-type" evidence="8">
    <location>
        <begin position="62"/>
        <end position="116"/>
    </location>
</feature>
<keyword evidence="10" id="KW-1185">Reference proteome</keyword>
<dbReference type="SMART" id="SM00717">
    <property type="entry name" value="SANT"/>
    <property type="match status" value="2"/>
</dbReference>
<dbReference type="InParanoid" id="A0A2R6QW80"/>
<dbReference type="InterPro" id="IPR051953">
    <property type="entry name" value="Plant_SW-associated_TFs"/>
</dbReference>
<feature type="domain" description="HTH myb-type" evidence="8">
    <location>
        <begin position="9"/>
        <end position="61"/>
    </location>
</feature>
<dbReference type="GO" id="GO:0003677">
    <property type="term" value="F:DNA binding"/>
    <property type="evidence" value="ECO:0007669"/>
    <property type="project" value="UniProtKB-KW"/>
</dbReference>
<reference evidence="9 10" key="1">
    <citation type="submission" date="2017-07" db="EMBL/GenBank/DDBJ databases">
        <title>An improved, manually edited Actinidia chinensis var. chinensis (kiwifruit) genome highlights the challenges associated with draft genomes and gene prediction in plants.</title>
        <authorList>
            <person name="Pilkington S."/>
            <person name="Crowhurst R."/>
            <person name="Hilario E."/>
            <person name="Nardozza S."/>
            <person name="Fraser L."/>
            <person name="Peng Y."/>
            <person name="Gunaseelan K."/>
            <person name="Simpson R."/>
            <person name="Tahir J."/>
            <person name="Deroles S."/>
            <person name="Templeton K."/>
            <person name="Luo Z."/>
            <person name="Davy M."/>
            <person name="Cheng C."/>
            <person name="Mcneilage M."/>
            <person name="Scaglione D."/>
            <person name="Liu Y."/>
            <person name="Zhang Q."/>
            <person name="Datson P."/>
            <person name="De Silva N."/>
            <person name="Gardiner S."/>
            <person name="Bassett H."/>
            <person name="Chagne D."/>
            <person name="Mccallum J."/>
            <person name="Dzierzon H."/>
            <person name="Deng C."/>
            <person name="Wang Y.-Y."/>
            <person name="Barron N."/>
            <person name="Manako K."/>
            <person name="Bowen J."/>
            <person name="Foster T."/>
            <person name="Erridge Z."/>
            <person name="Tiffin H."/>
            <person name="Waite C."/>
            <person name="Davies K."/>
            <person name="Grierson E."/>
            <person name="Laing W."/>
            <person name="Kirk R."/>
            <person name="Chen X."/>
            <person name="Wood M."/>
            <person name="Montefiori M."/>
            <person name="Brummell D."/>
            <person name="Schwinn K."/>
            <person name="Catanach A."/>
            <person name="Fullerton C."/>
            <person name="Li D."/>
            <person name="Meiyalaghan S."/>
            <person name="Nieuwenhuizen N."/>
            <person name="Read N."/>
            <person name="Prakash R."/>
            <person name="Hunter D."/>
            <person name="Zhang H."/>
            <person name="Mckenzie M."/>
            <person name="Knabel M."/>
            <person name="Harris A."/>
            <person name="Allan A."/>
            <person name="Chen A."/>
            <person name="Janssen B."/>
            <person name="Plunkett B."/>
            <person name="Dwamena C."/>
            <person name="Voogd C."/>
            <person name="Leif D."/>
            <person name="Lafferty D."/>
            <person name="Souleyre E."/>
            <person name="Varkonyi-Gasic E."/>
            <person name="Gambi F."/>
            <person name="Hanley J."/>
            <person name="Yao J.-L."/>
            <person name="Cheung J."/>
            <person name="David K."/>
            <person name="Warren B."/>
            <person name="Marsh K."/>
            <person name="Snowden K."/>
            <person name="Lin-Wang K."/>
            <person name="Brian L."/>
            <person name="Martinez-Sanchez M."/>
            <person name="Wang M."/>
            <person name="Ileperuma N."/>
            <person name="Macnee N."/>
            <person name="Campin R."/>
            <person name="Mcatee P."/>
            <person name="Drummond R."/>
            <person name="Espley R."/>
            <person name="Ireland H."/>
            <person name="Wu R."/>
            <person name="Atkinson R."/>
            <person name="Karunairetnam S."/>
            <person name="Bulley S."/>
            <person name="Chunkath S."/>
            <person name="Hanley Z."/>
            <person name="Storey R."/>
            <person name="Thrimawithana A."/>
            <person name="Thomson S."/>
            <person name="David C."/>
            <person name="Testolin R."/>
        </authorList>
    </citation>
    <scope>NUCLEOTIDE SEQUENCE [LARGE SCALE GENOMIC DNA]</scope>
    <source>
        <strain evidence="10">cv. Red5</strain>
        <tissue evidence="9">Young leaf</tissue>
    </source>
</reference>
<keyword evidence="3" id="KW-0805">Transcription regulation</keyword>
<evidence type="ECO:0000259" key="8">
    <source>
        <dbReference type="PROSITE" id="PS51294"/>
    </source>
</evidence>
<keyword evidence="4" id="KW-0238">DNA-binding</keyword>
<feature type="domain" description="Myb-like" evidence="7">
    <location>
        <begin position="62"/>
        <end position="112"/>
    </location>
</feature>
<protein>
    <submittedName>
        <fullName evidence="9">Myb-related protein like</fullName>
    </submittedName>
</protein>
<sequence>MVRIRRCEKTGLKKGTWTPEEDLKLKAYITRYGSWNWRQLPKFAGLSRCGKSCRLRWMNYLRPDLKHGKFSKDEEGIIIKLHESLGNRWSAIAAQLPGRTDNEIKNHWHSYLKKQQLRQIPVSQGETLSSNDRSKCKSTQGKKLELEINPPANPLTHQILEISQFSPPPFSGESSFLAEKDVSPEILSGSFWTEPFLADKYDTAMPLDTGFFSSYSPVVSEEFLHYHGFYDDQSM</sequence>
<dbReference type="AlphaFoldDB" id="A0A2R6QW80"/>
<dbReference type="PANTHER" id="PTHR47997">
    <property type="entry name" value="MYB DOMAIN PROTEIN 55"/>
    <property type="match status" value="1"/>
</dbReference>
<evidence type="ECO:0000313" key="9">
    <source>
        <dbReference type="EMBL" id="PSS16018.1"/>
    </source>
</evidence>
<proteinExistence type="predicted"/>
<dbReference type="GO" id="GO:0005634">
    <property type="term" value="C:nucleus"/>
    <property type="evidence" value="ECO:0007669"/>
    <property type="project" value="UniProtKB-SubCell"/>
</dbReference>
<name>A0A2R6QW80_ACTCC</name>
<dbReference type="Pfam" id="PF00249">
    <property type="entry name" value="Myb_DNA-binding"/>
    <property type="match status" value="2"/>
</dbReference>
<evidence type="ECO:0000256" key="6">
    <source>
        <dbReference type="ARBA" id="ARBA00023242"/>
    </source>
</evidence>
<dbReference type="Gramene" id="PSS16018">
    <property type="protein sequence ID" value="PSS16018"/>
    <property type="gene ID" value="CEY00_Acc13517"/>
</dbReference>
<dbReference type="PANTHER" id="PTHR47997:SF28">
    <property type="entry name" value="TRANSCRIPTION FACTOR MYB15-LIKE"/>
    <property type="match status" value="1"/>
</dbReference>
<dbReference type="PROSITE" id="PS50090">
    <property type="entry name" value="MYB_LIKE"/>
    <property type="match status" value="2"/>
</dbReference>
<evidence type="ECO:0000256" key="4">
    <source>
        <dbReference type="ARBA" id="ARBA00023125"/>
    </source>
</evidence>
<dbReference type="OrthoDB" id="2143914at2759"/>
<keyword evidence="6" id="KW-0539">Nucleus</keyword>
<dbReference type="EMBL" id="NKQK01000012">
    <property type="protein sequence ID" value="PSS16018.1"/>
    <property type="molecule type" value="Genomic_DNA"/>
</dbReference>
<dbReference type="Gene3D" id="1.10.10.60">
    <property type="entry name" value="Homeodomain-like"/>
    <property type="match status" value="2"/>
</dbReference>
<dbReference type="Proteomes" id="UP000241394">
    <property type="component" value="Chromosome LG12"/>
</dbReference>
<keyword evidence="5" id="KW-0804">Transcription</keyword>
<accession>A0A2R6QW80</accession>
<dbReference type="PROSITE" id="PS51294">
    <property type="entry name" value="HTH_MYB"/>
    <property type="match status" value="2"/>
</dbReference>
<dbReference type="OMA" id="VRIRRCE"/>
<dbReference type="InterPro" id="IPR009057">
    <property type="entry name" value="Homeodomain-like_sf"/>
</dbReference>
<evidence type="ECO:0000256" key="1">
    <source>
        <dbReference type="ARBA" id="ARBA00004123"/>
    </source>
</evidence>
<gene>
    <name evidence="9" type="ORF">CEY00_Acc13517</name>
</gene>
<dbReference type="SUPFAM" id="SSF46689">
    <property type="entry name" value="Homeodomain-like"/>
    <property type="match status" value="1"/>
</dbReference>
<evidence type="ECO:0000256" key="3">
    <source>
        <dbReference type="ARBA" id="ARBA00023015"/>
    </source>
</evidence>
<dbReference type="InterPro" id="IPR017930">
    <property type="entry name" value="Myb_dom"/>
</dbReference>
<dbReference type="InterPro" id="IPR001005">
    <property type="entry name" value="SANT/Myb"/>
</dbReference>
<dbReference type="FunFam" id="1.10.10.60:FF:000015">
    <property type="entry name" value="Transcription factor RAX3"/>
    <property type="match status" value="1"/>
</dbReference>
<reference evidence="10" key="2">
    <citation type="journal article" date="2018" name="BMC Genomics">
        <title>A manually annotated Actinidia chinensis var. chinensis (kiwifruit) genome highlights the challenges associated with draft genomes and gene prediction in plants.</title>
        <authorList>
            <person name="Pilkington S.M."/>
            <person name="Crowhurst R."/>
            <person name="Hilario E."/>
            <person name="Nardozza S."/>
            <person name="Fraser L."/>
            <person name="Peng Y."/>
            <person name="Gunaseelan K."/>
            <person name="Simpson R."/>
            <person name="Tahir J."/>
            <person name="Deroles S.C."/>
            <person name="Templeton K."/>
            <person name="Luo Z."/>
            <person name="Davy M."/>
            <person name="Cheng C."/>
            <person name="McNeilage M."/>
            <person name="Scaglione D."/>
            <person name="Liu Y."/>
            <person name="Zhang Q."/>
            <person name="Datson P."/>
            <person name="De Silva N."/>
            <person name="Gardiner S.E."/>
            <person name="Bassett H."/>
            <person name="Chagne D."/>
            <person name="McCallum J."/>
            <person name="Dzierzon H."/>
            <person name="Deng C."/>
            <person name="Wang Y.Y."/>
            <person name="Barron L."/>
            <person name="Manako K."/>
            <person name="Bowen J."/>
            <person name="Foster T.M."/>
            <person name="Erridge Z.A."/>
            <person name="Tiffin H."/>
            <person name="Waite C.N."/>
            <person name="Davies K.M."/>
            <person name="Grierson E.P."/>
            <person name="Laing W.A."/>
            <person name="Kirk R."/>
            <person name="Chen X."/>
            <person name="Wood M."/>
            <person name="Montefiori M."/>
            <person name="Brummell D.A."/>
            <person name="Schwinn K.E."/>
            <person name="Catanach A."/>
            <person name="Fullerton C."/>
            <person name="Li D."/>
            <person name="Meiyalaghan S."/>
            <person name="Nieuwenhuizen N."/>
            <person name="Read N."/>
            <person name="Prakash R."/>
            <person name="Hunter D."/>
            <person name="Zhang H."/>
            <person name="McKenzie M."/>
            <person name="Knabel M."/>
            <person name="Harris A."/>
            <person name="Allan A.C."/>
            <person name="Gleave A."/>
            <person name="Chen A."/>
            <person name="Janssen B.J."/>
            <person name="Plunkett B."/>
            <person name="Ampomah-Dwamena C."/>
            <person name="Voogd C."/>
            <person name="Leif D."/>
            <person name="Lafferty D."/>
            <person name="Souleyre E.J.F."/>
            <person name="Varkonyi-Gasic E."/>
            <person name="Gambi F."/>
            <person name="Hanley J."/>
            <person name="Yao J.L."/>
            <person name="Cheung J."/>
            <person name="David K.M."/>
            <person name="Warren B."/>
            <person name="Marsh K."/>
            <person name="Snowden K.C."/>
            <person name="Lin-Wang K."/>
            <person name="Brian L."/>
            <person name="Martinez-Sanchez M."/>
            <person name="Wang M."/>
            <person name="Ileperuma N."/>
            <person name="Macnee N."/>
            <person name="Campin R."/>
            <person name="McAtee P."/>
            <person name="Drummond R.S.M."/>
            <person name="Espley R.V."/>
            <person name="Ireland H.S."/>
            <person name="Wu R."/>
            <person name="Atkinson R.G."/>
            <person name="Karunairetnam S."/>
            <person name="Bulley S."/>
            <person name="Chunkath S."/>
            <person name="Hanley Z."/>
            <person name="Storey R."/>
            <person name="Thrimawithana A.H."/>
            <person name="Thomson S."/>
            <person name="David C."/>
            <person name="Testolin R."/>
            <person name="Huang H."/>
            <person name="Hellens R.P."/>
            <person name="Schaffer R.J."/>
        </authorList>
    </citation>
    <scope>NUCLEOTIDE SEQUENCE [LARGE SCALE GENOMIC DNA]</scope>
    <source>
        <strain evidence="10">cv. Red5</strain>
    </source>
</reference>
<evidence type="ECO:0000313" key="10">
    <source>
        <dbReference type="Proteomes" id="UP000241394"/>
    </source>
</evidence>
<feature type="domain" description="Myb-like" evidence="7">
    <location>
        <begin position="9"/>
        <end position="61"/>
    </location>
</feature>
<organism evidence="9 10">
    <name type="scientific">Actinidia chinensis var. chinensis</name>
    <name type="common">Chinese soft-hair kiwi</name>
    <dbReference type="NCBI Taxonomy" id="1590841"/>
    <lineage>
        <taxon>Eukaryota</taxon>
        <taxon>Viridiplantae</taxon>
        <taxon>Streptophyta</taxon>
        <taxon>Embryophyta</taxon>
        <taxon>Tracheophyta</taxon>
        <taxon>Spermatophyta</taxon>
        <taxon>Magnoliopsida</taxon>
        <taxon>eudicotyledons</taxon>
        <taxon>Gunneridae</taxon>
        <taxon>Pentapetalae</taxon>
        <taxon>asterids</taxon>
        <taxon>Ericales</taxon>
        <taxon>Actinidiaceae</taxon>
        <taxon>Actinidia</taxon>
    </lineage>
</organism>
<evidence type="ECO:0000259" key="7">
    <source>
        <dbReference type="PROSITE" id="PS50090"/>
    </source>
</evidence>